<dbReference type="InterPro" id="IPR033431">
    <property type="entry name" value="DUF5126"/>
</dbReference>
<accession>A0ABP8G6F9</accession>
<dbReference type="InterPro" id="IPR032527">
    <property type="entry name" value="DUF4959"/>
</dbReference>
<dbReference type="InterPro" id="IPR008979">
    <property type="entry name" value="Galactose-bd-like_sf"/>
</dbReference>
<dbReference type="RefSeq" id="WP_344981007.1">
    <property type="nucleotide sequence ID" value="NZ_BAABFN010000021.1"/>
</dbReference>
<sequence>MKRLLYIAAGLLLFCCWTGCKKEGRTDYLDKNAAAPAQVQDIKIKSTPGGAQLTYRLPKDPNFSYAKAVYEIRPGVVREAKGSGYTDTLRLVGYGDTLTHEVKIYSVGKNEKESAPVSLQVTPLTPPVQSVFDSLTMNPTFGGVQVSFENSSQADLAIEVILDTTGTGTWSTVSTFYTAAPEGKFSARGFDSTQKTFAVFVRDRWSNKSDTLVKSLSPIFEQPIPKNTWKAVHLPGDTWTPAESYVQEHLWDNNIEFAGIFASTNSSSLPQSFTIDLGQSVVISRVMEHQAPSSHFYAGSAVKKFELYGSNDPNPDGSWESWELLGTFESFKPSGLPTGSTTEEDKNYGWFQGEDFSFDHLLPAYRYIRWRSLETYGSSGQVVIAELDIWGQVKP</sequence>
<evidence type="ECO:0000313" key="5">
    <source>
        <dbReference type="Proteomes" id="UP001501207"/>
    </source>
</evidence>
<protein>
    <submittedName>
        <fullName evidence="4">DUF5000 domain-containing lipoprotein</fullName>
    </submittedName>
</protein>
<evidence type="ECO:0000313" key="4">
    <source>
        <dbReference type="EMBL" id="GAA4318292.1"/>
    </source>
</evidence>
<evidence type="ECO:0000259" key="1">
    <source>
        <dbReference type="Pfam" id="PF16323"/>
    </source>
</evidence>
<feature type="domain" description="DUF5000" evidence="2">
    <location>
        <begin position="251"/>
        <end position="391"/>
    </location>
</feature>
<name>A0ABP8G6F9_9BACT</name>
<dbReference type="Proteomes" id="UP001501207">
    <property type="component" value="Unassembled WGS sequence"/>
</dbReference>
<keyword evidence="4" id="KW-0449">Lipoprotein</keyword>
<dbReference type="EMBL" id="BAABFN010000021">
    <property type="protein sequence ID" value="GAA4318292.1"/>
    <property type="molecule type" value="Genomic_DNA"/>
</dbReference>
<reference evidence="5" key="1">
    <citation type="journal article" date="2019" name="Int. J. Syst. Evol. Microbiol.">
        <title>The Global Catalogue of Microorganisms (GCM) 10K type strain sequencing project: providing services to taxonomists for standard genome sequencing and annotation.</title>
        <authorList>
            <consortium name="The Broad Institute Genomics Platform"/>
            <consortium name="The Broad Institute Genome Sequencing Center for Infectious Disease"/>
            <person name="Wu L."/>
            <person name="Ma J."/>
        </authorList>
    </citation>
    <scope>NUCLEOTIDE SEQUENCE [LARGE SCALE GENOMIC DNA]</scope>
    <source>
        <strain evidence="5">JCM 17664</strain>
    </source>
</reference>
<feature type="domain" description="DUF5126" evidence="3">
    <location>
        <begin position="124"/>
        <end position="226"/>
    </location>
</feature>
<evidence type="ECO:0000259" key="3">
    <source>
        <dbReference type="Pfam" id="PF17166"/>
    </source>
</evidence>
<organism evidence="4 5">
    <name type="scientific">Compostibacter hankyongensis</name>
    <dbReference type="NCBI Taxonomy" id="1007089"/>
    <lineage>
        <taxon>Bacteria</taxon>
        <taxon>Pseudomonadati</taxon>
        <taxon>Bacteroidota</taxon>
        <taxon>Chitinophagia</taxon>
        <taxon>Chitinophagales</taxon>
        <taxon>Chitinophagaceae</taxon>
        <taxon>Compostibacter</taxon>
    </lineage>
</organism>
<comment type="caution">
    <text evidence="4">The sequence shown here is derived from an EMBL/GenBank/DDBJ whole genome shotgun (WGS) entry which is preliminary data.</text>
</comment>
<dbReference type="SUPFAM" id="SSF49785">
    <property type="entry name" value="Galactose-binding domain-like"/>
    <property type="match status" value="1"/>
</dbReference>
<dbReference type="Pfam" id="PF16323">
    <property type="entry name" value="DUF4959"/>
    <property type="match status" value="1"/>
</dbReference>
<dbReference type="Pfam" id="PF16391">
    <property type="entry name" value="DUF5000"/>
    <property type="match status" value="1"/>
</dbReference>
<dbReference type="Pfam" id="PF17166">
    <property type="entry name" value="DUF5126"/>
    <property type="match status" value="1"/>
</dbReference>
<feature type="domain" description="DUF4959" evidence="1">
    <location>
        <begin position="19"/>
        <end position="123"/>
    </location>
</feature>
<dbReference type="Gene3D" id="2.60.120.260">
    <property type="entry name" value="Galactose-binding domain-like"/>
    <property type="match status" value="1"/>
</dbReference>
<proteinExistence type="predicted"/>
<keyword evidence="5" id="KW-1185">Reference proteome</keyword>
<dbReference type="InterPro" id="IPR032164">
    <property type="entry name" value="DUF5000"/>
</dbReference>
<evidence type="ECO:0000259" key="2">
    <source>
        <dbReference type="Pfam" id="PF16391"/>
    </source>
</evidence>
<gene>
    <name evidence="4" type="ORF">GCM10023143_30950</name>
</gene>